<sequence>MIFVYFLIAGIITVYASIKMSEYADVISEKTAMGGMMVGTLLLAGATSLPEVSTSFSAAAIGNADIAVGNMIGSNLFNLFILGAFDFLLRKRRILDRASRDNIYTSLLGILLTILVMLALWLRIDTQILGVGLDALIIAATYIIGMVAINKLPSLDPVAEAAAAEEEEPDNPSAGLSAKGAIIRFIIAALVILGAGTALSITGDQIAIITGIGSSFIGSFLIAAATSLPEAIAVFVALRLNNVNMAVGAILGSNIFNMIILALSDPVYRDGNLIAAATPGATMIIATGVLVMSLLALYLLARKNSASVMTYAVPSFIIIIIYFAASYMNFTY</sequence>
<protein>
    <submittedName>
        <fullName evidence="7">Sodium:calcium antiporter</fullName>
    </submittedName>
</protein>
<evidence type="ECO:0000256" key="1">
    <source>
        <dbReference type="ARBA" id="ARBA00004141"/>
    </source>
</evidence>
<feature type="domain" description="Sodium/calcium exchanger membrane region" evidence="6">
    <location>
        <begin position="182"/>
        <end position="328"/>
    </location>
</feature>
<reference evidence="7 8" key="1">
    <citation type="submission" date="2018-06" db="EMBL/GenBank/DDBJ databases">
        <title>The draft genome sequences of strains SCU63 and S1.</title>
        <authorList>
            <person name="Gan L."/>
        </authorList>
    </citation>
    <scope>NUCLEOTIDE SEQUENCE [LARGE SCALE GENOMIC DNA]</scope>
    <source>
        <strain evidence="7 8">SCU63</strain>
    </source>
</reference>
<organism evidence="7 8">
    <name type="scientific">Planococcus halotolerans</name>
    <dbReference type="NCBI Taxonomy" id="2233542"/>
    <lineage>
        <taxon>Bacteria</taxon>
        <taxon>Bacillati</taxon>
        <taxon>Bacillota</taxon>
        <taxon>Bacilli</taxon>
        <taxon>Bacillales</taxon>
        <taxon>Caryophanaceae</taxon>
        <taxon>Planococcus</taxon>
    </lineage>
</organism>
<dbReference type="EMBL" id="QLZR01000007">
    <property type="protein sequence ID" value="RAZ74663.1"/>
    <property type="molecule type" value="Genomic_DNA"/>
</dbReference>
<dbReference type="GO" id="GO:0005262">
    <property type="term" value="F:calcium channel activity"/>
    <property type="evidence" value="ECO:0007669"/>
    <property type="project" value="TreeGrafter"/>
</dbReference>
<name>A0A365KNC3_9BACL</name>
<feature type="transmembrane region" description="Helical" evidence="5">
    <location>
        <begin position="207"/>
        <end position="238"/>
    </location>
</feature>
<comment type="subcellular location">
    <subcellularLocation>
        <location evidence="1">Membrane</location>
        <topology evidence="1">Multi-pass membrane protein</topology>
    </subcellularLocation>
</comment>
<evidence type="ECO:0000256" key="5">
    <source>
        <dbReference type="SAM" id="Phobius"/>
    </source>
</evidence>
<feature type="transmembrane region" description="Helical" evidence="5">
    <location>
        <begin position="66"/>
        <end position="89"/>
    </location>
</feature>
<feature type="domain" description="Sodium/calcium exchanger membrane region" evidence="6">
    <location>
        <begin position="2"/>
        <end position="145"/>
    </location>
</feature>
<dbReference type="Pfam" id="PF01699">
    <property type="entry name" value="Na_Ca_ex"/>
    <property type="match status" value="2"/>
</dbReference>
<dbReference type="InterPro" id="IPR004837">
    <property type="entry name" value="NaCa_Exmemb"/>
</dbReference>
<feature type="transmembrane region" description="Helical" evidence="5">
    <location>
        <begin position="101"/>
        <end position="122"/>
    </location>
</feature>
<proteinExistence type="predicted"/>
<dbReference type="PANTHER" id="PTHR10846">
    <property type="entry name" value="SODIUM/POTASSIUM/CALCIUM EXCHANGER"/>
    <property type="match status" value="1"/>
</dbReference>
<dbReference type="InterPro" id="IPR004481">
    <property type="entry name" value="K/Na/Ca-exchanger"/>
</dbReference>
<feature type="transmembrane region" description="Helical" evidence="5">
    <location>
        <begin position="283"/>
        <end position="301"/>
    </location>
</feature>
<keyword evidence="3 5" id="KW-1133">Transmembrane helix</keyword>
<keyword evidence="2 5" id="KW-0812">Transmembrane</keyword>
<dbReference type="RefSeq" id="WP_112224514.1">
    <property type="nucleotide sequence ID" value="NZ_CP047673.1"/>
</dbReference>
<accession>A0A365KNC3</accession>
<comment type="caution">
    <text evidence="7">The sequence shown here is derived from an EMBL/GenBank/DDBJ whole genome shotgun (WGS) entry which is preliminary data.</text>
</comment>
<dbReference type="InterPro" id="IPR044880">
    <property type="entry name" value="NCX_ion-bd_dom_sf"/>
</dbReference>
<keyword evidence="4 5" id="KW-0472">Membrane</keyword>
<gene>
    <name evidence="7" type="ORF">DP120_15175</name>
</gene>
<feature type="transmembrane region" description="Helical" evidence="5">
    <location>
        <begin position="128"/>
        <end position="149"/>
    </location>
</feature>
<dbReference type="Proteomes" id="UP000251002">
    <property type="component" value="Unassembled WGS sequence"/>
</dbReference>
<keyword evidence="8" id="KW-1185">Reference proteome</keyword>
<dbReference type="PANTHER" id="PTHR10846:SF8">
    <property type="entry name" value="INNER MEMBRANE PROTEIN YRBG"/>
    <property type="match status" value="1"/>
</dbReference>
<evidence type="ECO:0000259" key="6">
    <source>
        <dbReference type="Pfam" id="PF01699"/>
    </source>
</evidence>
<feature type="transmembrane region" description="Helical" evidence="5">
    <location>
        <begin position="308"/>
        <end position="330"/>
    </location>
</feature>
<dbReference type="GO" id="GO:0005886">
    <property type="term" value="C:plasma membrane"/>
    <property type="evidence" value="ECO:0007669"/>
    <property type="project" value="TreeGrafter"/>
</dbReference>
<evidence type="ECO:0000256" key="2">
    <source>
        <dbReference type="ARBA" id="ARBA00022692"/>
    </source>
</evidence>
<feature type="transmembrane region" description="Helical" evidence="5">
    <location>
        <begin position="181"/>
        <end position="201"/>
    </location>
</feature>
<feature type="transmembrane region" description="Helical" evidence="5">
    <location>
        <begin position="245"/>
        <end position="263"/>
    </location>
</feature>
<dbReference type="GO" id="GO:0008273">
    <property type="term" value="F:calcium, potassium:sodium antiporter activity"/>
    <property type="evidence" value="ECO:0007669"/>
    <property type="project" value="TreeGrafter"/>
</dbReference>
<evidence type="ECO:0000256" key="4">
    <source>
        <dbReference type="ARBA" id="ARBA00023136"/>
    </source>
</evidence>
<dbReference type="Gene3D" id="1.20.1420.30">
    <property type="entry name" value="NCX, central ion-binding region"/>
    <property type="match status" value="1"/>
</dbReference>
<evidence type="ECO:0000256" key="3">
    <source>
        <dbReference type="ARBA" id="ARBA00022989"/>
    </source>
</evidence>
<dbReference type="GO" id="GO:0006874">
    <property type="term" value="P:intracellular calcium ion homeostasis"/>
    <property type="evidence" value="ECO:0007669"/>
    <property type="project" value="TreeGrafter"/>
</dbReference>
<dbReference type="AlphaFoldDB" id="A0A365KNC3"/>
<evidence type="ECO:0000313" key="7">
    <source>
        <dbReference type="EMBL" id="RAZ74663.1"/>
    </source>
</evidence>
<evidence type="ECO:0000313" key="8">
    <source>
        <dbReference type="Proteomes" id="UP000251002"/>
    </source>
</evidence>